<dbReference type="AlphaFoldDB" id="A0AAE1BDS4"/>
<accession>A0AAE1BDS4</accession>
<feature type="compositionally biased region" description="Basic and acidic residues" evidence="1">
    <location>
        <begin position="142"/>
        <end position="152"/>
    </location>
</feature>
<feature type="compositionally biased region" description="Basic and acidic residues" evidence="1">
    <location>
        <begin position="224"/>
        <end position="233"/>
    </location>
</feature>
<evidence type="ECO:0000313" key="2">
    <source>
        <dbReference type="EMBL" id="KAK3804292.1"/>
    </source>
</evidence>
<feature type="region of interest" description="Disordered" evidence="1">
    <location>
        <begin position="96"/>
        <end position="271"/>
    </location>
</feature>
<evidence type="ECO:0000313" key="3">
    <source>
        <dbReference type="Proteomes" id="UP001283361"/>
    </source>
</evidence>
<feature type="compositionally biased region" description="Basic and acidic residues" evidence="1">
    <location>
        <begin position="51"/>
        <end position="64"/>
    </location>
</feature>
<protein>
    <submittedName>
        <fullName evidence="2">Uncharacterized protein</fullName>
    </submittedName>
</protein>
<feature type="compositionally biased region" description="Acidic residues" evidence="1">
    <location>
        <begin position="98"/>
        <end position="110"/>
    </location>
</feature>
<dbReference type="Proteomes" id="UP001283361">
    <property type="component" value="Unassembled WGS sequence"/>
</dbReference>
<evidence type="ECO:0000256" key="1">
    <source>
        <dbReference type="SAM" id="MobiDB-lite"/>
    </source>
</evidence>
<organism evidence="2 3">
    <name type="scientific">Elysia crispata</name>
    <name type="common">lettuce slug</name>
    <dbReference type="NCBI Taxonomy" id="231223"/>
    <lineage>
        <taxon>Eukaryota</taxon>
        <taxon>Metazoa</taxon>
        <taxon>Spiralia</taxon>
        <taxon>Lophotrochozoa</taxon>
        <taxon>Mollusca</taxon>
        <taxon>Gastropoda</taxon>
        <taxon>Heterobranchia</taxon>
        <taxon>Euthyneura</taxon>
        <taxon>Panpulmonata</taxon>
        <taxon>Sacoglossa</taxon>
        <taxon>Placobranchoidea</taxon>
        <taxon>Plakobranchidae</taxon>
        <taxon>Elysia</taxon>
    </lineage>
</organism>
<sequence>MPPKRSQVKRRLHAKTISSSDSDSQLDEPEAKDETFNSPKRQSYRLISKRSRPDFKLPTRDAIWKDIPSMKSPEKLGRITPRKNISNFTKVYNSYNFDDYDEDSQDEDSMSDSNSSSSSKDQTPSRVKNYHKRIRIASSSSDEDKSILDPDAKIQQPDHQAVLKAGSFKKDSGDPTVPEALDHCHGESDVQSHPHKNTSSQESTDSDDIEEKVTPSQKRHNRRSIFDSDDNRIKALPNATKVCQGQGHQKTIWPTKGRNRGRKERFLEEKR</sequence>
<name>A0AAE1BDS4_9GAST</name>
<gene>
    <name evidence="2" type="ORF">RRG08_040799</name>
</gene>
<feature type="region of interest" description="Disordered" evidence="1">
    <location>
        <begin position="1"/>
        <end position="83"/>
    </location>
</feature>
<proteinExistence type="predicted"/>
<feature type="compositionally biased region" description="Basic and acidic residues" evidence="1">
    <location>
        <begin position="180"/>
        <end position="192"/>
    </location>
</feature>
<reference evidence="2" key="1">
    <citation type="journal article" date="2023" name="G3 (Bethesda)">
        <title>A reference genome for the long-term kleptoplast-retaining sea slug Elysia crispata morphotype clarki.</title>
        <authorList>
            <person name="Eastman K.E."/>
            <person name="Pendleton A.L."/>
            <person name="Shaikh M.A."/>
            <person name="Suttiyut T."/>
            <person name="Ogas R."/>
            <person name="Tomko P."/>
            <person name="Gavelis G."/>
            <person name="Widhalm J.R."/>
            <person name="Wisecaver J.H."/>
        </authorList>
    </citation>
    <scope>NUCLEOTIDE SEQUENCE</scope>
    <source>
        <strain evidence="2">ECLA1</strain>
    </source>
</reference>
<feature type="compositionally biased region" description="Basic residues" evidence="1">
    <location>
        <begin position="1"/>
        <end position="14"/>
    </location>
</feature>
<dbReference type="EMBL" id="JAWDGP010000029">
    <property type="protein sequence ID" value="KAK3804292.1"/>
    <property type="molecule type" value="Genomic_DNA"/>
</dbReference>
<comment type="caution">
    <text evidence="2">The sequence shown here is derived from an EMBL/GenBank/DDBJ whole genome shotgun (WGS) entry which is preliminary data.</text>
</comment>
<keyword evidence="3" id="KW-1185">Reference proteome</keyword>
<feature type="compositionally biased region" description="Low complexity" evidence="1">
    <location>
        <begin position="111"/>
        <end position="121"/>
    </location>
</feature>